<proteinExistence type="predicted"/>
<name>A0A9X0M8F9_BACCE</name>
<protein>
    <submittedName>
        <fullName evidence="2">Uncharacterized protein</fullName>
    </submittedName>
</protein>
<accession>A0A9X0M8F9</accession>
<keyword evidence="1" id="KW-1133">Transmembrane helix</keyword>
<keyword evidence="1" id="KW-0472">Membrane</keyword>
<reference evidence="2 3" key="1">
    <citation type="submission" date="2015-12" db="EMBL/GenBank/DDBJ databases">
        <title>Bacillus cereus Group isolate.</title>
        <authorList>
            <person name="Kovac J."/>
        </authorList>
    </citation>
    <scope>NUCLEOTIDE SEQUENCE [LARGE SCALE GENOMIC DNA]</scope>
    <source>
        <strain evidence="2 3">FSL K6-0073</strain>
    </source>
</reference>
<evidence type="ECO:0000313" key="3">
    <source>
        <dbReference type="Proteomes" id="UP000075476"/>
    </source>
</evidence>
<comment type="caution">
    <text evidence="2">The sequence shown here is derived from an EMBL/GenBank/DDBJ whole genome shotgun (WGS) entry which is preliminary data.</text>
</comment>
<feature type="transmembrane region" description="Helical" evidence="1">
    <location>
        <begin position="12"/>
        <end position="33"/>
    </location>
</feature>
<dbReference type="Proteomes" id="UP000075476">
    <property type="component" value="Unassembled WGS sequence"/>
</dbReference>
<dbReference type="AlphaFoldDB" id="A0A9X0M8F9"/>
<keyword evidence="1" id="KW-0812">Transmembrane</keyword>
<sequence>MRIYTSRSFMVAARALWVSCIVVETIIKLRVYYIVTCTCIRKEGFFRIIRTKNIAYKMNLYRPVLQKTKNKFDNGTFYRFSFESK</sequence>
<evidence type="ECO:0000313" key="2">
    <source>
        <dbReference type="EMBL" id="KXY25966.1"/>
    </source>
</evidence>
<organism evidence="2 3">
    <name type="scientific">Bacillus cereus</name>
    <dbReference type="NCBI Taxonomy" id="1396"/>
    <lineage>
        <taxon>Bacteria</taxon>
        <taxon>Bacillati</taxon>
        <taxon>Bacillota</taxon>
        <taxon>Bacilli</taxon>
        <taxon>Bacillales</taxon>
        <taxon>Bacillaceae</taxon>
        <taxon>Bacillus</taxon>
        <taxon>Bacillus cereus group</taxon>
    </lineage>
</organism>
<evidence type="ECO:0000256" key="1">
    <source>
        <dbReference type="SAM" id="Phobius"/>
    </source>
</evidence>
<gene>
    <name evidence="2" type="ORF">AT268_14320</name>
</gene>
<dbReference type="EMBL" id="LOMO01000284">
    <property type="protein sequence ID" value="KXY25966.1"/>
    <property type="molecule type" value="Genomic_DNA"/>
</dbReference>